<name>A0A6J4NID2_9CYAN</name>
<dbReference type="AlphaFoldDB" id="A0A6J4NID2"/>
<gene>
    <name evidence="2" type="ORF">AVDCRST_MAG84-5495</name>
</gene>
<proteinExistence type="predicted"/>
<accession>A0A6J4NID2</accession>
<dbReference type="EMBL" id="CADCTZ010001284">
    <property type="protein sequence ID" value="CAA9388966.1"/>
    <property type="molecule type" value="Genomic_DNA"/>
</dbReference>
<dbReference type="InterPro" id="IPR049250">
    <property type="entry name" value="DUF6883"/>
</dbReference>
<sequence length="113" mass="12510">MKLKELVSNLVIEPEKLTEYALNLDNPVGSDKAVIFQRRLGFSQENYELLLAQMSAKALDAEGVLGLNDKHGQRYTVDLEIVGAQGQQGIVRTGWIVEPGSNGARLVTLFVRR</sequence>
<reference evidence="2" key="1">
    <citation type="submission" date="2020-02" db="EMBL/GenBank/DDBJ databases">
        <authorList>
            <person name="Meier V. D."/>
        </authorList>
    </citation>
    <scope>NUCLEOTIDE SEQUENCE</scope>
    <source>
        <strain evidence="2">AVDCRST_MAG84</strain>
    </source>
</reference>
<evidence type="ECO:0000313" key="2">
    <source>
        <dbReference type="EMBL" id="CAA9388966.1"/>
    </source>
</evidence>
<feature type="domain" description="DUF6883" evidence="1">
    <location>
        <begin position="2"/>
        <end position="112"/>
    </location>
</feature>
<evidence type="ECO:0000259" key="1">
    <source>
        <dbReference type="Pfam" id="PF21814"/>
    </source>
</evidence>
<protein>
    <submittedName>
        <fullName evidence="2">Possible adhesin/hemolysin</fullName>
    </submittedName>
</protein>
<dbReference type="Pfam" id="PF21814">
    <property type="entry name" value="DUF6883"/>
    <property type="match status" value="1"/>
</dbReference>
<organism evidence="2">
    <name type="scientific">uncultured Microcoleus sp</name>
    <dbReference type="NCBI Taxonomy" id="259945"/>
    <lineage>
        <taxon>Bacteria</taxon>
        <taxon>Bacillati</taxon>
        <taxon>Cyanobacteriota</taxon>
        <taxon>Cyanophyceae</taxon>
        <taxon>Oscillatoriophycideae</taxon>
        <taxon>Oscillatoriales</taxon>
        <taxon>Microcoleaceae</taxon>
        <taxon>Microcoleus</taxon>
        <taxon>environmental samples</taxon>
    </lineage>
</organism>